<sequence>MATEKTSNTALTTEYEFLRHTDDSSELHTRCHTPLPDSSDAAAFSRATALLEAVAGNMSTPVEDRVYLAETMPYPNILVKLSTDPEARVRAAVAANTSSKDWLVGRLTKDEDSVVRAKALTNPVTSWRMRMEGAEDEHTETDTLRYLASLGTEEDSKAPAVLAAMVRRAVAENPHTDDETLDTLTHDSSPDVAHAAVRMQEKRRTA</sequence>
<reference evidence="3" key="1">
    <citation type="journal article" date="2019" name="Int. J. Syst. Evol. Microbiol.">
        <title>The Global Catalogue of Microorganisms (GCM) 10K type strain sequencing project: providing services to taxonomists for standard genome sequencing and annotation.</title>
        <authorList>
            <consortium name="The Broad Institute Genomics Platform"/>
            <consortium name="The Broad Institute Genome Sequencing Center for Infectious Disease"/>
            <person name="Wu L."/>
            <person name="Ma J."/>
        </authorList>
    </citation>
    <scope>NUCLEOTIDE SEQUENCE [LARGE SCALE GENOMIC DNA]</scope>
    <source>
        <strain evidence="3">CCM 8604</strain>
    </source>
</reference>
<name>A0ABW2Y5Y6_9BIFI</name>
<dbReference type="Pfam" id="PF01816">
    <property type="entry name" value="LRV"/>
    <property type="match status" value="1"/>
</dbReference>
<dbReference type="InterPro" id="IPR004830">
    <property type="entry name" value="LRR_variant"/>
</dbReference>
<proteinExistence type="predicted"/>
<protein>
    <submittedName>
        <fullName evidence="2">AbrB family transcriptional regulator</fullName>
    </submittedName>
</protein>
<accession>A0ABW2Y5Y6</accession>
<evidence type="ECO:0000313" key="3">
    <source>
        <dbReference type="Proteomes" id="UP001597036"/>
    </source>
</evidence>
<evidence type="ECO:0000256" key="1">
    <source>
        <dbReference type="SAM" id="MobiDB-lite"/>
    </source>
</evidence>
<organism evidence="2 3">
    <name type="scientific">Alloscardovia venturai</name>
    <dbReference type="NCBI Taxonomy" id="1769421"/>
    <lineage>
        <taxon>Bacteria</taxon>
        <taxon>Bacillati</taxon>
        <taxon>Actinomycetota</taxon>
        <taxon>Actinomycetes</taxon>
        <taxon>Bifidobacteriales</taxon>
        <taxon>Bifidobacteriaceae</taxon>
        <taxon>Alloscardovia</taxon>
    </lineage>
</organism>
<dbReference type="RefSeq" id="WP_377939215.1">
    <property type="nucleotide sequence ID" value="NZ_JBHTHQ010000022.1"/>
</dbReference>
<gene>
    <name evidence="2" type="ORF">ACFQY8_07070</name>
</gene>
<dbReference type="EMBL" id="JBHTHQ010000022">
    <property type="protein sequence ID" value="MFD0705500.1"/>
    <property type="molecule type" value="Genomic_DNA"/>
</dbReference>
<dbReference type="InterPro" id="IPR016024">
    <property type="entry name" value="ARM-type_fold"/>
</dbReference>
<feature type="compositionally biased region" description="Basic and acidic residues" evidence="1">
    <location>
        <begin position="174"/>
        <end position="189"/>
    </location>
</feature>
<keyword evidence="3" id="KW-1185">Reference proteome</keyword>
<comment type="caution">
    <text evidence="2">The sequence shown here is derived from an EMBL/GenBank/DDBJ whole genome shotgun (WGS) entry which is preliminary data.</text>
</comment>
<evidence type="ECO:0000313" key="2">
    <source>
        <dbReference type="EMBL" id="MFD0705500.1"/>
    </source>
</evidence>
<dbReference type="SUPFAM" id="SSF48371">
    <property type="entry name" value="ARM repeat"/>
    <property type="match status" value="1"/>
</dbReference>
<dbReference type="InterPro" id="IPR011989">
    <property type="entry name" value="ARM-like"/>
</dbReference>
<dbReference type="Proteomes" id="UP001597036">
    <property type="component" value="Unassembled WGS sequence"/>
</dbReference>
<dbReference type="Gene3D" id="1.25.10.10">
    <property type="entry name" value="Leucine-rich Repeat Variant"/>
    <property type="match status" value="1"/>
</dbReference>
<feature type="region of interest" description="Disordered" evidence="1">
    <location>
        <begin position="173"/>
        <end position="206"/>
    </location>
</feature>